<dbReference type="RefSeq" id="WP_118845425.1">
    <property type="nucleotide sequence ID" value="NZ_CP032092.1"/>
</dbReference>
<accession>A0AAD0WEL0</accession>
<evidence type="ECO:0000313" key="2">
    <source>
        <dbReference type="Proteomes" id="UP000264605"/>
    </source>
</evidence>
<dbReference type="Proteomes" id="UP000264605">
    <property type="component" value="Plasmid unnamed2"/>
</dbReference>
<name>A0AAD0WEL0_9GAMM</name>
<dbReference type="KEGG" id="pdj:D0907_20205"/>
<keyword evidence="1" id="KW-0614">Plasmid</keyword>
<organism evidence="1 2">
    <name type="scientific">Pseudoalteromonas lipolytica</name>
    <dbReference type="NCBI Taxonomy" id="570156"/>
    <lineage>
        <taxon>Bacteria</taxon>
        <taxon>Pseudomonadati</taxon>
        <taxon>Pseudomonadota</taxon>
        <taxon>Gammaproteobacteria</taxon>
        <taxon>Alteromonadales</taxon>
        <taxon>Pseudoalteromonadaceae</taxon>
        <taxon>Pseudoalteromonas</taxon>
    </lineage>
</organism>
<protein>
    <submittedName>
        <fullName evidence="1">Uncharacterized protein</fullName>
    </submittedName>
</protein>
<dbReference type="EMBL" id="CP032092">
    <property type="protein sequence ID" value="AXV67658.1"/>
    <property type="molecule type" value="Genomic_DNA"/>
</dbReference>
<proteinExistence type="predicted"/>
<dbReference type="GeneID" id="99507809"/>
<reference evidence="1 2" key="1">
    <citation type="submission" date="2018-08" db="EMBL/GenBank/DDBJ databases">
        <title>Draft genome sequence of Pseudoalteromonas donghaensis HJ51.</title>
        <authorList>
            <person name="Oh J."/>
            <person name="Roh D."/>
        </authorList>
    </citation>
    <scope>NUCLEOTIDE SEQUENCE [LARGE SCALE GENOMIC DNA]</scope>
    <source>
        <strain evidence="1 2">HJ51</strain>
        <plasmid evidence="1 2">unnamed2</plasmid>
    </source>
</reference>
<gene>
    <name evidence="1" type="ORF">D0907_20205</name>
</gene>
<dbReference type="AlphaFoldDB" id="A0AAD0WEL0"/>
<geneLocation type="plasmid" evidence="1 2">
    <name>unnamed2</name>
</geneLocation>
<sequence>MWNGLFFGLVSLFTPQASLPDTAAMEAEIHQFAQVYSIDTGRIHVRKSTMNNPSPFLTNSGVKACVLHVNQHADAKRVWSHFLDTGHEGSESAFLAFTSAHELTHCLMSEKGKRVAARQALQQHLGVQFKNNMHFEETLADLVGLAYVQKVAPEYYDVVFKRVKSIRTDFSNRDPEHDSSQALQAHTIAFAAQLFAKPQNVRLADASVR</sequence>
<evidence type="ECO:0000313" key="1">
    <source>
        <dbReference type="EMBL" id="AXV67658.1"/>
    </source>
</evidence>